<evidence type="ECO:0000259" key="10">
    <source>
        <dbReference type="PROSITE" id="PS50893"/>
    </source>
</evidence>
<accession>A0A1H9UH60</accession>
<evidence type="ECO:0000256" key="4">
    <source>
        <dbReference type="ARBA" id="ARBA00022692"/>
    </source>
</evidence>
<keyword evidence="2" id="KW-0813">Transport</keyword>
<evidence type="ECO:0000256" key="5">
    <source>
        <dbReference type="ARBA" id="ARBA00022741"/>
    </source>
</evidence>
<gene>
    <name evidence="12" type="ORF">SAMN04487944_117102</name>
</gene>
<dbReference type="FunFam" id="3.40.50.300:FF:000221">
    <property type="entry name" value="Multidrug ABC transporter ATP-binding protein"/>
    <property type="match status" value="1"/>
</dbReference>
<dbReference type="PANTHER" id="PTHR43394:SF1">
    <property type="entry name" value="ATP-BINDING CASSETTE SUB-FAMILY B MEMBER 10, MITOCHONDRIAL"/>
    <property type="match status" value="1"/>
</dbReference>
<dbReference type="GO" id="GO:0005524">
    <property type="term" value="F:ATP binding"/>
    <property type="evidence" value="ECO:0007669"/>
    <property type="project" value="UniProtKB-KW"/>
</dbReference>
<dbReference type="STRING" id="531814.SAMN04487944_117102"/>
<feature type="domain" description="ABC transporter" evidence="10">
    <location>
        <begin position="332"/>
        <end position="566"/>
    </location>
</feature>
<dbReference type="InterPro" id="IPR027417">
    <property type="entry name" value="P-loop_NTPase"/>
</dbReference>
<keyword evidence="7 9" id="KW-1133">Transmembrane helix</keyword>
<dbReference type="InterPro" id="IPR003593">
    <property type="entry name" value="AAA+_ATPase"/>
</dbReference>
<evidence type="ECO:0000256" key="8">
    <source>
        <dbReference type="ARBA" id="ARBA00023136"/>
    </source>
</evidence>
<feature type="transmembrane region" description="Helical" evidence="9">
    <location>
        <begin position="133"/>
        <end position="152"/>
    </location>
</feature>
<dbReference type="PROSITE" id="PS50929">
    <property type="entry name" value="ABC_TM1F"/>
    <property type="match status" value="1"/>
</dbReference>
<sequence length="566" mass="64388">MSNLKWISRYTGRIKGILTYTIILLMIEKAAELSLTGLQKFIIDDVFINGDFNLLPYLLIGLAFIAVFYNILHLYAAKVRIKGQQKLHTIMLNTIMRKLHHSNVHTFHQYGTGKYVQNLTNDVNQISSSFASAFPMGIMDLFGALVISIIIGFNNLPILIGIMVISTFYIVLGKYYGPKLKMEQRESANMKSDLIVFMEEGISSSREVIAFNRESYEKKEYNQAFQNYFKQIMKENRLLNKQMLSAEPLKWAVNLLVLGYGGYCVMQNTLSIGTFVVIYQFSSQLLVSYQRVFNFLINMSRSFAFVDRFRDVMNIEDEKDGMQKLDGSISTIEMNKIQFKYDANERTILNKLNIDIPIGKKVAFVGESGSGKSTVSQLLTRFYEPTDGEIMINQQPLSNISRDSWQKKVSIVFQEPYLFPDTIINNLLMGRAIPKDKVIDLCKKMQIHDFILTLPKGYNTNVGERGIKLSGGQKQRLALVRALLADSEILILDEATSALDMKTEHLVQKNIDTLRKGKTTIIIAHRLSTIRNADIIFVIDKGKIAESGTHSELLKTNGKYRELSIS</sequence>
<proteinExistence type="predicted"/>
<dbReference type="InterPro" id="IPR003439">
    <property type="entry name" value="ABC_transporter-like_ATP-bd"/>
</dbReference>
<dbReference type="InterPro" id="IPR039421">
    <property type="entry name" value="Type_1_exporter"/>
</dbReference>
<dbReference type="EMBL" id="FOGL01000017">
    <property type="protein sequence ID" value="SES08702.1"/>
    <property type="molecule type" value="Genomic_DNA"/>
</dbReference>
<evidence type="ECO:0000313" key="13">
    <source>
        <dbReference type="Proteomes" id="UP000199687"/>
    </source>
</evidence>
<dbReference type="SUPFAM" id="SSF52540">
    <property type="entry name" value="P-loop containing nucleoside triphosphate hydrolases"/>
    <property type="match status" value="1"/>
</dbReference>
<protein>
    <submittedName>
        <fullName evidence="12">ATP-binding cassette, subfamily B, MsbA</fullName>
    </submittedName>
</protein>
<dbReference type="Gene3D" id="1.20.1560.10">
    <property type="entry name" value="ABC transporter type 1, transmembrane domain"/>
    <property type="match status" value="1"/>
</dbReference>
<dbReference type="AlphaFoldDB" id="A0A1H9UH60"/>
<dbReference type="GO" id="GO:0015421">
    <property type="term" value="F:ABC-type oligopeptide transporter activity"/>
    <property type="evidence" value="ECO:0007669"/>
    <property type="project" value="TreeGrafter"/>
</dbReference>
<dbReference type="OrthoDB" id="9770415at2"/>
<feature type="domain" description="ABC transmembrane type-1" evidence="11">
    <location>
        <begin position="22"/>
        <end position="301"/>
    </location>
</feature>
<reference evidence="12 13" key="1">
    <citation type="submission" date="2016-10" db="EMBL/GenBank/DDBJ databases">
        <authorList>
            <person name="de Groot N.N."/>
        </authorList>
    </citation>
    <scope>NUCLEOTIDE SEQUENCE [LARGE SCALE GENOMIC DNA]</scope>
    <source>
        <strain evidence="12 13">CGMCC 1.7727</strain>
    </source>
</reference>
<feature type="transmembrane region" description="Helical" evidence="9">
    <location>
        <begin position="54"/>
        <end position="76"/>
    </location>
</feature>
<evidence type="ECO:0000256" key="9">
    <source>
        <dbReference type="SAM" id="Phobius"/>
    </source>
</evidence>
<keyword evidence="13" id="KW-1185">Reference proteome</keyword>
<keyword evidence="4 9" id="KW-0812">Transmembrane</keyword>
<evidence type="ECO:0000256" key="6">
    <source>
        <dbReference type="ARBA" id="ARBA00022840"/>
    </source>
</evidence>
<dbReference type="PROSITE" id="PS50893">
    <property type="entry name" value="ABC_TRANSPORTER_2"/>
    <property type="match status" value="1"/>
</dbReference>
<evidence type="ECO:0000313" key="12">
    <source>
        <dbReference type="EMBL" id="SES08702.1"/>
    </source>
</evidence>
<dbReference type="SMART" id="SM00382">
    <property type="entry name" value="AAA"/>
    <property type="match status" value="1"/>
</dbReference>
<dbReference type="InterPro" id="IPR011527">
    <property type="entry name" value="ABC1_TM_dom"/>
</dbReference>
<dbReference type="SUPFAM" id="SSF90123">
    <property type="entry name" value="ABC transporter transmembrane region"/>
    <property type="match status" value="1"/>
</dbReference>
<keyword evidence="5" id="KW-0547">Nucleotide-binding</keyword>
<dbReference type="GO" id="GO:0016887">
    <property type="term" value="F:ATP hydrolysis activity"/>
    <property type="evidence" value="ECO:0007669"/>
    <property type="project" value="InterPro"/>
</dbReference>
<feature type="transmembrane region" description="Helical" evidence="9">
    <location>
        <begin position="158"/>
        <end position="177"/>
    </location>
</feature>
<keyword evidence="6 12" id="KW-0067">ATP-binding</keyword>
<dbReference type="PROSITE" id="PS00211">
    <property type="entry name" value="ABC_TRANSPORTER_1"/>
    <property type="match status" value="1"/>
</dbReference>
<dbReference type="RefSeq" id="WP_089742795.1">
    <property type="nucleotide sequence ID" value="NZ_FOGL01000017.1"/>
</dbReference>
<keyword evidence="3" id="KW-1003">Cell membrane</keyword>
<evidence type="ECO:0000259" key="11">
    <source>
        <dbReference type="PROSITE" id="PS50929"/>
    </source>
</evidence>
<dbReference type="InterPro" id="IPR017871">
    <property type="entry name" value="ABC_transporter-like_CS"/>
</dbReference>
<keyword evidence="8 9" id="KW-0472">Membrane</keyword>
<evidence type="ECO:0000256" key="3">
    <source>
        <dbReference type="ARBA" id="ARBA00022475"/>
    </source>
</evidence>
<evidence type="ECO:0000256" key="7">
    <source>
        <dbReference type="ARBA" id="ARBA00022989"/>
    </source>
</evidence>
<dbReference type="Pfam" id="PF00005">
    <property type="entry name" value="ABC_tran"/>
    <property type="match status" value="1"/>
</dbReference>
<organism evidence="12 13">
    <name type="scientific">Gracilibacillus ureilyticus</name>
    <dbReference type="NCBI Taxonomy" id="531814"/>
    <lineage>
        <taxon>Bacteria</taxon>
        <taxon>Bacillati</taxon>
        <taxon>Bacillota</taxon>
        <taxon>Bacilli</taxon>
        <taxon>Bacillales</taxon>
        <taxon>Bacillaceae</taxon>
        <taxon>Gracilibacillus</taxon>
    </lineage>
</organism>
<evidence type="ECO:0000256" key="2">
    <source>
        <dbReference type="ARBA" id="ARBA00022448"/>
    </source>
</evidence>
<name>A0A1H9UH60_9BACI</name>
<dbReference type="InterPro" id="IPR036640">
    <property type="entry name" value="ABC1_TM_sf"/>
</dbReference>
<dbReference type="Proteomes" id="UP000199687">
    <property type="component" value="Unassembled WGS sequence"/>
</dbReference>
<dbReference type="CDD" id="cd07346">
    <property type="entry name" value="ABC_6TM_exporters"/>
    <property type="match status" value="1"/>
</dbReference>
<dbReference type="Pfam" id="PF00664">
    <property type="entry name" value="ABC_membrane"/>
    <property type="match status" value="1"/>
</dbReference>
<evidence type="ECO:0000256" key="1">
    <source>
        <dbReference type="ARBA" id="ARBA00004651"/>
    </source>
</evidence>
<dbReference type="PANTHER" id="PTHR43394">
    <property type="entry name" value="ATP-DEPENDENT PERMEASE MDL1, MITOCHONDRIAL"/>
    <property type="match status" value="1"/>
</dbReference>
<dbReference type="Gene3D" id="3.40.50.300">
    <property type="entry name" value="P-loop containing nucleotide triphosphate hydrolases"/>
    <property type="match status" value="1"/>
</dbReference>
<comment type="subcellular location">
    <subcellularLocation>
        <location evidence="1">Cell membrane</location>
        <topology evidence="1">Multi-pass membrane protein</topology>
    </subcellularLocation>
</comment>
<dbReference type="GO" id="GO:0005886">
    <property type="term" value="C:plasma membrane"/>
    <property type="evidence" value="ECO:0007669"/>
    <property type="project" value="UniProtKB-SubCell"/>
</dbReference>
<feature type="transmembrane region" description="Helical" evidence="9">
    <location>
        <begin position="251"/>
        <end position="281"/>
    </location>
</feature>